<dbReference type="GO" id="GO:0006355">
    <property type="term" value="P:regulation of DNA-templated transcription"/>
    <property type="evidence" value="ECO:0007669"/>
    <property type="project" value="TreeGrafter"/>
</dbReference>
<keyword evidence="2" id="KW-0597">Phosphoprotein</keyword>
<dbReference type="PANTHER" id="PTHR48111">
    <property type="entry name" value="REGULATOR OF RPOS"/>
    <property type="match status" value="1"/>
</dbReference>
<dbReference type="SUPFAM" id="SSF52172">
    <property type="entry name" value="CheY-like"/>
    <property type="match status" value="1"/>
</dbReference>
<evidence type="ECO:0000259" key="4">
    <source>
        <dbReference type="PROSITE" id="PS50930"/>
    </source>
</evidence>
<dbReference type="PROSITE" id="PS50930">
    <property type="entry name" value="HTH_LYTTR"/>
    <property type="match status" value="1"/>
</dbReference>
<gene>
    <name evidence="5" type="ORF">EJN92_02135</name>
</gene>
<dbReference type="RefSeq" id="WP_126126318.1">
    <property type="nucleotide sequence ID" value="NZ_CP034464.1"/>
</dbReference>
<dbReference type="InterPro" id="IPR007492">
    <property type="entry name" value="LytTR_DNA-bd_dom"/>
</dbReference>
<protein>
    <submittedName>
        <fullName evidence="5">Response regulator transcription factor</fullName>
    </submittedName>
</protein>
<dbReference type="GO" id="GO:0000156">
    <property type="term" value="F:phosphorelay response regulator activity"/>
    <property type="evidence" value="ECO:0007669"/>
    <property type="project" value="TreeGrafter"/>
</dbReference>
<evidence type="ECO:0000259" key="3">
    <source>
        <dbReference type="PROSITE" id="PS50110"/>
    </source>
</evidence>
<accession>A0A3Q9BP79</accession>
<dbReference type="GO" id="GO:0000976">
    <property type="term" value="F:transcription cis-regulatory region binding"/>
    <property type="evidence" value="ECO:0007669"/>
    <property type="project" value="TreeGrafter"/>
</dbReference>
<proteinExistence type="predicted"/>
<dbReference type="PANTHER" id="PTHR48111:SF69">
    <property type="entry name" value="RESPONSE REGULATOR RECEIVER"/>
    <property type="match status" value="1"/>
</dbReference>
<reference evidence="5 6" key="1">
    <citation type="journal article" date="2011" name="Int. J. Syst. Evol. Microbiol.">
        <title>Description of Undibacterium oligocarboniphilum sp. nov., isolated from purified water, and Undibacterium pigrum strain CCUG 49012 as the type strain of Undibacterium parvum sp. nov., and emended descriptions of the genus Undibacterium and the species Undibacterium pigrum.</title>
        <authorList>
            <person name="Eder W."/>
            <person name="Wanner G."/>
            <person name="Ludwig W."/>
            <person name="Busse H.J."/>
            <person name="Ziemke-Kageler F."/>
            <person name="Lang E."/>
        </authorList>
    </citation>
    <scope>NUCLEOTIDE SEQUENCE [LARGE SCALE GENOMIC DNA]</scope>
    <source>
        <strain evidence="5 6">DSM 23061</strain>
    </source>
</reference>
<evidence type="ECO:0000313" key="5">
    <source>
        <dbReference type="EMBL" id="AZP10919.1"/>
    </source>
</evidence>
<dbReference type="Proteomes" id="UP000275663">
    <property type="component" value="Chromosome"/>
</dbReference>
<dbReference type="Gene3D" id="2.40.50.1020">
    <property type="entry name" value="LytTr DNA-binding domain"/>
    <property type="match status" value="1"/>
</dbReference>
<dbReference type="Gene3D" id="3.40.50.2300">
    <property type="match status" value="1"/>
</dbReference>
<dbReference type="PROSITE" id="PS50110">
    <property type="entry name" value="RESPONSE_REGULATORY"/>
    <property type="match status" value="1"/>
</dbReference>
<dbReference type="InterPro" id="IPR001789">
    <property type="entry name" value="Sig_transdc_resp-reg_receiver"/>
</dbReference>
<dbReference type="SMART" id="SM00448">
    <property type="entry name" value="REC"/>
    <property type="match status" value="1"/>
</dbReference>
<dbReference type="Pfam" id="PF00072">
    <property type="entry name" value="Response_reg"/>
    <property type="match status" value="1"/>
</dbReference>
<feature type="domain" description="HTH LytTR-type" evidence="4">
    <location>
        <begin position="172"/>
        <end position="270"/>
    </location>
</feature>
<feature type="domain" description="Response regulatory" evidence="3">
    <location>
        <begin position="10"/>
        <end position="129"/>
    </location>
</feature>
<organism evidence="5 6">
    <name type="scientific">Undibacterium parvum</name>
    <dbReference type="NCBI Taxonomy" id="401471"/>
    <lineage>
        <taxon>Bacteria</taxon>
        <taxon>Pseudomonadati</taxon>
        <taxon>Pseudomonadota</taxon>
        <taxon>Betaproteobacteria</taxon>
        <taxon>Burkholderiales</taxon>
        <taxon>Oxalobacteraceae</taxon>
        <taxon>Undibacterium</taxon>
    </lineage>
</organism>
<dbReference type="GO" id="GO:0005829">
    <property type="term" value="C:cytosol"/>
    <property type="evidence" value="ECO:0007669"/>
    <property type="project" value="TreeGrafter"/>
</dbReference>
<name>A0A3Q9BP79_9BURK</name>
<evidence type="ECO:0000313" key="6">
    <source>
        <dbReference type="Proteomes" id="UP000275663"/>
    </source>
</evidence>
<dbReference type="AlphaFoldDB" id="A0A3Q9BP79"/>
<sequence length="270" mass="30004">MKNTTIPRRTALIAEDEPRLAKSLAHLLSQLWPELEIIDIVGDGVSAIEKALEHTPDIMFLDIKMPGKTGLEVAEAVADDWPDNQAMPLFVYVTAFDDFAVKAFERAAADYVLKPASMDRLALTVERLKQRLSDRASTPAAGEMASLINHVQSILAPAENSSERIKVIRAGLGNTVKMIPVKDVICFEATDKYVNVITATGSALVRMSMRELVSKIDSSDFIQVHRSIMVNNNFILSATRDELGHFTLRLRELDRGVKVSRAFSHLFRPM</sequence>
<evidence type="ECO:0000256" key="2">
    <source>
        <dbReference type="PROSITE-ProRule" id="PRU00169"/>
    </source>
</evidence>
<dbReference type="InterPro" id="IPR039420">
    <property type="entry name" value="WalR-like"/>
</dbReference>
<feature type="modified residue" description="4-aspartylphosphate" evidence="2">
    <location>
        <position position="62"/>
    </location>
</feature>
<dbReference type="InterPro" id="IPR011006">
    <property type="entry name" value="CheY-like_superfamily"/>
</dbReference>
<keyword evidence="6" id="KW-1185">Reference proteome</keyword>
<dbReference type="EMBL" id="CP034464">
    <property type="protein sequence ID" value="AZP10919.1"/>
    <property type="molecule type" value="Genomic_DNA"/>
</dbReference>
<dbReference type="SMART" id="SM00850">
    <property type="entry name" value="LytTR"/>
    <property type="match status" value="1"/>
</dbReference>
<evidence type="ECO:0000256" key="1">
    <source>
        <dbReference type="ARBA" id="ARBA00023125"/>
    </source>
</evidence>
<dbReference type="KEGG" id="upv:EJN92_02135"/>
<dbReference type="GO" id="GO:0032993">
    <property type="term" value="C:protein-DNA complex"/>
    <property type="evidence" value="ECO:0007669"/>
    <property type="project" value="TreeGrafter"/>
</dbReference>
<keyword evidence="1" id="KW-0238">DNA-binding</keyword>
<dbReference type="Pfam" id="PF04397">
    <property type="entry name" value="LytTR"/>
    <property type="match status" value="1"/>
</dbReference>
<dbReference type="OrthoDB" id="236568at2"/>